<keyword evidence="2" id="KW-1185">Reference proteome</keyword>
<dbReference type="Proteomes" id="UP000789901">
    <property type="component" value="Unassembled WGS sequence"/>
</dbReference>
<name>A0ABN7WWT5_GIGMA</name>
<sequence length="47" mass="5827">QNKQLYFLVHKLGDDIWKIKDELKYLREDPEKDLFVKVLDISKYYTH</sequence>
<organism evidence="1 2">
    <name type="scientific">Gigaspora margarita</name>
    <dbReference type="NCBI Taxonomy" id="4874"/>
    <lineage>
        <taxon>Eukaryota</taxon>
        <taxon>Fungi</taxon>
        <taxon>Fungi incertae sedis</taxon>
        <taxon>Mucoromycota</taxon>
        <taxon>Glomeromycotina</taxon>
        <taxon>Glomeromycetes</taxon>
        <taxon>Diversisporales</taxon>
        <taxon>Gigasporaceae</taxon>
        <taxon>Gigaspora</taxon>
    </lineage>
</organism>
<comment type="caution">
    <text evidence="1">The sequence shown here is derived from an EMBL/GenBank/DDBJ whole genome shotgun (WGS) entry which is preliminary data.</text>
</comment>
<evidence type="ECO:0000313" key="1">
    <source>
        <dbReference type="EMBL" id="CAG8842701.1"/>
    </source>
</evidence>
<dbReference type="EMBL" id="CAJVQB010069874">
    <property type="protein sequence ID" value="CAG8842701.1"/>
    <property type="molecule type" value="Genomic_DNA"/>
</dbReference>
<feature type="non-terminal residue" evidence="1">
    <location>
        <position position="1"/>
    </location>
</feature>
<gene>
    <name evidence="1" type="ORF">GMARGA_LOCUS36130</name>
</gene>
<evidence type="ECO:0000313" key="2">
    <source>
        <dbReference type="Proteomes" id="UP000789901"/>
    </source>
</evidence>
<accession>A0ABN7WWT5</accession>
<reference evidence="1 2" key="1">
    <citation type="submission" date="2021-06" db="EMBL/GenBank/DDBJ databases">
        <authorList>
            <person name="Kallberg Y."/>
            <person name="Tangrot J."/>
            <person name="Rosling A."/>
        </authorList>
    </citation>
    <scope>NUCLEOTIDE SEQUENCE [LARGE SCALE GENOMIC DNA]</scope>
    <source>
        <strain evidence="1 2">120-4 pot B 10/14</strain>
    </source>
</reference>
<proteinExistence type="predicted"/>
<protein>
    <submittedName>
        <fullName evidence="1">21904_t:CDS:1</fullName>
    </submittedName>
</protein>